<proteinExistence type="predicted"/>
<evidence type="ECO:0000256" key="1">
    <source>
        <dbReference type="SAM" id="MobiDB-lite"/>
    </source>
</evidence>
<dbReference type="PANTHER" id="PTHR33499:SF11">
    <property type="entry name" value="NO APICAL MERISTEM-ASSOCIATED C-TERMINAL DOMAIN-CONTAINING PROTEIN"/>
    <property type="match status" value="1"/>
</dbReference>
<comment type="caution">
    <text evidence="2">The sequence shown here is derived from an EMBL/GenBank/DDBJ whole genome shotgun (WGS) entry which is preliminary data.</text>
</comment>
<evidence type="ECO:0000313" key="2">
    <source>
        <dbReference type="EMBL" id="KAF5788450.1"/>
    </source>
</evidence>
<organism evidence="2 3">
    <name type="scientific">Helianthus annuus</name>
    <name type="common">Common sunflower</name>
    <dbReference type="NCBI Taxonomy" id="4232"/>
    <lineage>
        <taxon>Eukaryota</taxon>
        <taxon>Viridiplantae</taxon>
        <taxon>Streptophyta</taxon>
        <taxon>Embryophyta</taxon>
        <taxon>Tracheophyta</taxon>
        <taxon>Spermatophyta</taxon>
        <taxon>Magnoliopsida</taxon>
        <taxon>eudicotyledons</taxon>
        <taxon>Gunneridae</taxon>
        <taxon>Pentapetalae</taxon>
        <taxon>asterids</taxon>
        <taxon>campanulids</taxon>
        <taxon>Asterales</taxon>
        <taxon>Asteraceae</taxon>
        <taxon>Asteroideae</taxon>
        <taxon>Heliantheae alliance</taxon>
        <taxon>Heliantheae</taxon>
        <taxon>Helianthus</taxon>
    </lineage>
</organism>
<dbReference type="Gramene" id="mRNA:HanXRQr2_Chr10g0464111">
    <property type="protein sequence ID" value="mRNA:HanXRQr2_Chr10g0464111"/>
    <property type="gene ID" value="HanXRQr2_Chr10g0464111"/>
</dbReference>
<keyword evidence="3" id="KW-1185">Reference proteome</keyword>
<reference evidence="2" key="2">
    <citation type="submission" date="2020-06" db="EMBL/GenBank/DDBJ databases">
        <title>Helianthus annuus Genome sequencing and assembly Release 2.</title>
        <authorList>
            <person name="Gouzy J."/>
            <person name="Langlade N."/>
            <person name="Munos S."/>
        </authorList>
    </citation>
    <scope>NUCLEOTIDE SEQUENCE</scope>
    <source>
        <tissue evidence="2">Leaves</tissue>
    </source>
</reference>
<feature type="region of interest" description="Disordered" evidence="1">
    <location>
        <begin position="1"/>
        <end position="51"/>
    </location>
</feature>
<reference evidence="2" key="1">
    <citation type="journal article" date="2017" name="Nature">
        <title>The sunflower genome provides insights into oil metabolism, flowering and Asterid evolution.</title>
        <authorList>
            <person name="Badouin H."/>
            <person name="Gouzy J."/>
            <person name="Grassa C.J."/>
            <person name="Murat F."/>
            <person name="Staton S.E."/>
            <person name="Cottret L."/>
            <person name="Lelandais-Briere C."/>
            <person name="Owens G.L."/>
            <person name="Carrere S."/>
            <person name="Mayjonade B."/>
            <person name="Legrand L."/>
            <person name="Gill N."/>
            <person name="Kane N.C."/>
            <person name="Bowers J.E."/>
            <person name="Hubner S."/>
            <person name="Bellec A."/>
            <person name="Berard A."/>
            <person name="Berges H."/>
            <person name="Blanchet N."/>
            <person name="Boniface M.C."/>
            <person name="Brunel D."/>
            <person name="Catrice O."/>
            <person name="Chaidir N."/>
            <person name="Claudel C."/>
            <person name="Donnadieu C."/>
            <person name="Faraut T."/>
            <person name="Fievet G."/>
            <person name="Helmstetter N."/>
            <person name="King M."/>
            <person name="Knapp S.J."/>
            <person name="Lai Z."/>
            <person name="Le Paslier M.C."/>
            <person name="Lippi Y."/>
            <person name="Lorenzon L."/>
            <person name="Mandel J.R."/>
            <person name="Marage G."/>
            <person name="Marchand G."/>
            <person name="Marquand E."/>
            <person name="Bret-Mestries E."/>
            <person name="Morien E."/>
            <person name="Nambeesan S."/>
            <person name="Nguyen T."/>
            <person name="Pegot-Espagnet P."/>
            <person name="Pouilly N."/>
            <person name="Raftis F."/>
            <person name="Sallet E."/>
            <person name="Schiex T."/>
            <person name="Thomas J."/>
            <person name="Vandecasteele C."/>
            <person name="Vares D."/>
            <person name="Vear F."/>
            <person name="Vautrin S."/>
            <person name="Crespi M."/>
            <person name="Mangin B."/>
            <person name="Burke J.M."/>
            <person name="Salse J."/>
            <person name="Munos S."/>
            <person name="Vincourt P."/>
            <person name="Rieseberg L.H."/>
            <person name="Langlade N.B."/>
        </authorList>
    </citation>
    <scope>NUCLEOTIDE SEQUENCE</scope>
    <source>
        <tissue evidence="2">Leaves</tissue>
    </source>
</reference>
<dbReference type="PANTHER" id="PTHR33499">
    <property type="entry name" value="OS12G0282400 PROTEIN-RELATED"/>
    <property type="match status" value="1"/>
</dbReference>
<dbReference type="EMBL" id="MNCJ02000325">
    <property type="protein sequence ID" value="KAF5788450.1"/>
    <property type="molecule type" value="Genomic_DNA"/>
</dbReference>
<accession>A0A9K3N6C8</accession>
<dbReference type="AlphaFoldDB" id="A0A9K3N6C8"/>
<gene>
    <name evidence="2" type="ORF">HanXRQr2_Chr10g0464111</name>
</gene>
<dbReference type="Proteomes" id="UP000215914">
    <property type="component" value="Unassembled WGS sequence"/>
</dbReference>
<feature type="compositionally biased region" description="Basic and acidic residues" evidence="1">
    <location>
        <begin position="27"/>
        <end position="39"/>
    </location>
</feature>
<sequence length="355" mass="40412">MASVMPRSHGGDGAEDPPPPSGFGRGQHMEDRNCRSQEKKRGKAKNKGLTQAIALNKGPVSLSFDTEVTYSPIGTPNDWFTREVGSYMFGHFAFDKSSYNYVSDAEKNAMDWRFNFTEIEKHPKCRQLMDGLNAVYMKHYRSRKAKAKEEFLANEGETDVARARANIPVGMSEENWNKTVAYFLMKEHKDRSCANKSNHQKQLYTNRGGSSTYSSFCFKKDKTRLEAFKNGHTLKDGRFATELEEQKYFEPRSEPNIEDEFGEGSLSQVNEVQVFEKVFGARREHYIGMGRKPSLSRFTAPSCVGPHEKEQTPPALTEDFLDGLFKSESFLERLSKFMNSKKASKNGNEDNMDED</sequence>
<protein>
    <recommendedName>
        <fullName evidence="4">Transposase, Ptta/En/Spm, plant</fullName>
    </recommendedName>
</protein>
<name>A0A9K3N6C8_HELAN</name>
<evidence type="ECO:0000313" key="3">
    <source>
        <dbReference type="Proteomes" id="UP000215914"/>
    </source>
</evidence>
<evidence type="ECO:0008006" key="4">
    <source>
        <dbReference type="Google" id="ProtNLM"/>
    </source>
</evidence>